<dbReference type="PROSITE" id="PS00383">
    <property type="entry name" value="TYR_PHOSPHATASE_1"/>
    <property type="match status" value="1"/>
</dbReference>
<dbReference type="GO" id="GO:0004722">
    <property type="term" value="F:protein serine/threonine phosphatase activity"/>
    <property type="evidence" value="ECO:0007669"/>
    <property type="project" value="UniProtKB-EC"/>
</dbReference>
<dbReference type="InterPro" id="IPR029021">
    <property type="entry name" value="Prot-tyrosine_phosphatase-like"/>
</dbReference>
<dbReference type="EC" id="3.1.3.16" evidence="2"/>
<feature type="non-terminal residue" evidence="9">
    <location>
        <position position="295"/>
    </location>
</feature>
<evidence type="ECO:0000256" key="1">
    <source>
        <dbReference type="ARBA" id="ARBA00009580"/>
    </source>
</evidence>
<feature type="domain" description="Tyrosine specific protein phosphatases" evidence="8">
    <location>
        <begin position="65"/>
        <end position="122"/>
    </location>
</feature>
<dbReference type="InterPro" id="IPR000340">
    <property type="entry name" value="Dual-sp_phosphatase_cat-dom"/>
</dbReference>
<dbReference type="InterPro" id="IPR000387">
    <property type="entry name" value="Tyr_Pase_dom"/>
</dbReference>
<gene>
    <name evidence="9" type="ORF">FKW44_016494</name>
</gene>
<feature type="region of interest" description="Disordered" evidence="6">
    <location>
        <begin position="269"/>
        <end position="295"/>
    </location>
</feature>
<evidence type="ECO:0000256" key="6">
    <source>
        <dbReference type="SAM" id="MobiDB-lite"/>
    </source>
</evidence>
<dbReference type="InterPro" id="IPR020422">
    <property type="entry name" value="TYR_PHOSPHATASE_DUAL_dom"/>
</dbReference>
<organism evidence="9 10">
    <name type="scientific">Caligus rogercresseyi</name>
    <name type="common">Sea louse</name>
    <dbReference type="NCBI Taxonomy" id="217165"/>
    <lineage>
        <taxon>Eukaryota</taxon>
        <taxon>Metazoa</taxon>
        <taxon>Ecdysozoa</taxon>
        <taxon>Arthropoda</taxon>
        <taxon>Crustacea</taxon>
        <taxon>Multicrustacea</taxon>
        <taxon>Hexanauplia</taxon>
        <taxon>Copepoda</taxon>
        <taxon>Siphonostomatoida</taxon>
        <taxon>Caligidae</taxon>
        <taxon>Caligus</taxon>
    </lineage>
</organism>
<feature type="domain" description="Tyrosine-protein phosphatase" evidence="7">
    <location>
        <begin position="2"/>
        <end position="144"/>
    </location>
</feature>
<comment type="similarity">
    <text evidence="1">Belongs to the protein-tyrosine phosphatase family.</text>
</comment>
<protein>
    <recommendedName>
        <fullName evidence="2">protein-serine/threonine phosphatase</fullName>
        <ecNumber evidence="2">3.1.3.16</ecNumber>
    </recommendedName>
</protein>
<reference evidence="10" key="1">
    <citation type="submission" date="2021-01" db="EMBL/GenBank/DDBJ databases">
        <title>Caligus Genome Assembly.</title>
        <authorList>
            <person name="Gallardo-Escarate C."/>
        </authorList>
    </citation>
    <scope>NUCLEOTIDE SEQUENCE [LARGE SCALE GENOMIC DNA]</scope>
</reference>
<dbReference type="GO" id="GO:0003779">
    <property type="term" value="F:actin binding"/>
    <property type="evidence" value="ECO:0007669"/>
    <property type="project" value="InterPro"/>
</dbReference>
<dbReference type="PANTHER" id="PTHR45864">
    <property type="entry name" value="SLINGSHOT PROTEIN PHOSPHATASE HOMOLOG"/>
    <property type="match status" value="1"/>
</dbReference>
<feature type="compositionally biased region" description="Basic and acidic residues" evidence="6">
    <location>
        <begin position="163"/>
        <end position="182"/>
    </location>
</feature>
<dbReference type="OrthoDB" id="5779068at2759"/>
<evidence type="ECO:0000256" key="3">
    <source>
        <dbReference type="ARBA" id="ARBA00022801"/>
    </source>
</evidence>
<keyword evidence="10" id="KW-1185">Reference proteome</keyword>
<evidence type="ECO:0000313" key="10">
    <source>
        <dbReference type="Proteomes" id="UP000595437"/>
    </source>
</evidence>
<evidence type="ECO:0000313" key="9">
    <source>
        <dbReference type="EMBL" id="QQP41970.1"/>
    </source>
</evidence>
<feature type="region of interest" description="Disordered" evidence="6">
    <location>
        <begin position="199"/>
        <end position="218"/>
    </location>
</feature>
<dbReference type="FunFam" id="3.90.190.10:FF:000004">
    <property type="entry name" value="Protein phosphatase Slingshot homolog 2"/>
    <property type="match status" value="1"/>
</dbReference>
<dbReference type="Pfam" id="PF00782">
    <property type="entry name" value="DSPc"/>
    <property type="match status" value="1"/>
</dbReference>
<dbReference type="InterPro" id="IPR043587">
    <property type="entry name" value="Phosphatase_SSH-like"/>
</dbReference>
<evidence type="ECO:0000256" key="4">
    <source>
        <dbReference type="ARBA" id="ARBA00022912"/>
    </source>
</evidence>
<evidence type="ECO:0000256" key="5">
    <source>
        <dbReference type="ARBA" id="ARBA00048336"/>
    </source>
</evidence>
<dbReference type="PROSITE" id="PS50054">
    <property type="entry name" value="TYR_PHOSPHATASE_DUAL"/>
    <property type="match status" value="1"/>
</dbReference>
<dbReference type="GO" id="GO:0030837">
    <property type="term" value="P:negative regulation of actin filament polymerization"/>
    <property type="evidence" value="ECO:0007669"/>
    <property type="project" value="InterPro"/>
</dbReference>
<feature type="compositionally biased region" description="Basic and acidic residues" evidence="6">
    <location>
        <begin position="286"/>
        <end position="295"/>
    </location>
</feature>
<dbReference type="SMART" id="SM00195">
    <property type="entry name" value="DSPc"/>
    <property type="match status" value="1"/>
</dbReference>
<dbReference type="EMBL" id="CP045900">
    <property type="protein sequence ID" value="QQP41970.1"/>
    <property type="molecule type" value="Genomic_DNA"/>
</dbReference>
<keyword evidence="3" id="KW-0378">Hydrolase</keyword>
<dbReference type="SUPFAM" id="SSF52799">
    <property type="entry name" value="(Phosphotyrosine protein) phosphatases II"/>
    <property type="match status" value="1"/>
</dbReference>
<dbReference type="Gene3D" id="3.90.190.10">
    <property type="entry name" value="Protein tyrosine phosphatase superfamily"/>
    <property type="match status" value="1"/>
</dbReference>
<sequence length="295" mass="33182">MDPASKIVDHVYLGSEWNASNLDELKANGITHILNVTREIDNFFPATFEYRNIRVFDEEATDLLKYFDETYRFVRKAQDAQGKVLIHCKMGISRSATLTMAYLMKDYEMSLTEVMILVGERRAIINPNEGFIKQLVTYEGILGANSNRHNGLFRSKSESNIKCDAGKKRSEPSKSKETRGITKDAPAFNTTELLCRPKSWSEHHNKTESSSNKQSSSHLMHINEEAICPCYKDLQIVDSSTSSGCPNQNEGEESSKPCSCPLEVELQVPPEGNNDSVVQSLSDLPIRLRQELEPG</sequence>
<accession>A0A7T8H2R6</accession>
<feature type="compositionally biased region" description="Polar residues" evidence="6">
    <location>
        <begin position="273"/>
        <end position="282"/>
    </location>
</feature>
<dbReference type="PANTHER" id="PTHR45864:SF2">
    <property type="entry name" value="PROTEIN PHOSPHATASE SLINGSHOT"/>
    <property type="match status" value="1"/>
</dbReference>
<dbReference type="InterPro" id="IPR016130">
    <property type="entry name" value="Tyr_Pase_AS"/>
</dbReference>
<evidence type="ECO:0000259" key="8">
    <source>
        <dbReference type="PROSITE" id="PS50056"/>
    </source>
</evidence>
<evidence type="ECO:0000259" key="7">
    <source>
        <dbReference type="PROSITE" id="PS50054"/>
    </source>
</evidence>
<proteinExistence type="inferred from homology"/>
<keyword evidence="4" id="KW-0904">Protein phosphatase</keyword>
<dbReference type="Proteomes" id="UP000595437">
    <property type="component" value="Chromosome 11"/>
</dbReference>
<dbReference type="PROSITE" id="PS50056">
    <property type="entry name" value="TYR_PHOSPHATASE_2"/>
    <property type="match status" value="1"/>
</dbReference>
<dbReference type="AlphaFoldDB" id="A0A7T8H2R6"/>
<feature type="region of interest" description="Disordered" evidence="6">
    <location>
        <begin position="163"/>
        <end position="183"/>
    </location>
</feature>
<comment type="catalytic activity">
    <reaction evidence="5">
        <text>O-phospho-L-threonyl-[protein] + H2O = L-threonyl-[protein] + phosphate</text>
        <dbReference type="Rhea" id="RHEA:47004"/>
        <dbReference type="Rhea" id="RHEA-COMP:11060"/>
        <dbReference type="Rhea" id="RHEA-COMP:11605"/>
        <dbReference type="ChEBI" id="CHEBI:15377"/>
        <dbReference type="ChEBI" id="CHEBI:30013"/>
        <dbReference type="ChEBI" id="CHEBI:43474"/>
        <dbReference type="ChEBI" id="CHEBI:61977"/>
        <dbReference type="EC" id="3.1.3.16"/>
    </reaction>
</comment>
<name>A0A7T8H2R6_CALRO</name>
<evidence type="ECO:0000256" key="2">
    <source>
        <dbReference type="ARBA" id="ARBA00013081"/>
    </source>
</evidence>